<sequence>MKHTAQTALGAIAALCAVGISVPATAAWEPVRPVEFIVPAGTGGGADQMARTIQGIVTKHSLMKQPMVVINKSGGAGGEGFLDLKTSGGNPHKIIITLSNLFTTPLATGIPFSWKDLTPVAMLALDEFVLWVNAEKPYKTAKEYVDAVKAAPAGSMKMGGTGSKQEDQIITVAVEKATGSKFTYIPYKGGGEVAVQLVGNHVDSTVNNPIEAVAQWRGGKLRPLCVFDDHPMNYDEQVADGKSWKDIPTCKSQGLDIEYLMLRGIFMSPRATKDQVEYYVELFKKVRATPEWQDFMKSGAFNTTFLTGADYAKWVEVEEKRHETLMKDAGFLAAPGN</sequence>
<evidence type="ECO:0000313" key="4">
    <source>
        <dbReference type="Proteomes" id="UP000051660"/>
    </source>
</evidence>
<dbReference type="InterPro" id="IPR042100">
    <property type="entry name" value="Bug_dom1"/>
</dbReference>
<dbReference type="Proteomes" id="UP000051660">
    <property type="component" value="Unassembled WGS sequence"/>
</dbReference>
<keyword evidence="2" id="KW-0732">Signal</keyword>
<protein>
    <submittedName>
        <fullName evidence="3">Tricarboxylate transporter</fullName>
    </submittedName>
</protein>
<dbReference type="CDD" id="cd07012">
    <property type="entry name" value="PBP2_Bug_TTT"/>
    <property type="match status" value="1"/>
</dbReference>
<proteinExistence type="inferred from homology"/>
<name>A0A0R3MNB6_9BRAD</name>
<dbReference type="Gene3D" id="3.40.190.150">
    <property type="entry name" value="Bordetella uptake gene, domain 1"/>
    <property type="match status" value="1"/>
</dbReference>
<dbReference type="PANTHER" id="PTHR42928">
    <property type="entry name" value="TRICARBOXYLATE-BINDING PROTEIN"/>
    <property type="match status" value="1"/>
</dbReference>
<accession>A0A0R3MNB6</accession>
<organism evidence="3 4">
    <name type="scientific">Bradyrhizobium lablabi</name>
    <dbReference type="NCBI Taxonomy" id="722472"/>
    <lineage>
        <taxon>Bacteria</taxon>
        <taxon>Pseudomonadati</taxon>
        <taxon>Pseudomonadota</taxon>
        <taxon>Alphaproteobacteria</taxon>
        <taxon>Hyphomicrobiales</taxon>
        <taxon>Nitrobacteraceae</taxon>
        <taxon>Bradyrhizobium</taxon>
    </lineage>
</organism>
<dbReference type="RefSeq" id="WP_057861296.1">
    <property type="nucleotide sequence ID" value="NZ_LLYB01000101.1"/>
</dbReference>
<dbReference type="PIRSF" id="PIRSF017082">
    <property type="entry name" value="YflP"/>
    <property type="match status" value="1"/>
</dbReference>
<comment type="caution">
    <text evidence="3">The sequence shown here is derived from an EMBL/GenBank/DDBJ whole genome shotgun (WGS) entry which is preliminary data.</text>
</comment>
<reference evidence="3 4" key="1">
    <citation type="submission" date="2014-03" db="EMBL/GenBank/DDBJ databases">
        <title>Bradyrhizobium valentinum sp. nov., isolated from effective nodules of Lupinus mariae-josephae, a lupine endemic of basic-lime soils in Eastern Spain.</title>
        <authorList>
            <person name="Duran D."/>
            <person name="Rey L."/>
            <person name="Navarro A."/>
            <person name="Busquets A."/>
            <person name="Imperial J."/>
            <person name="Ruiz-Argueso T."/>
        </authorList>
    </citation>
    <scope>NUCLEOTIDE SEQUENCE [LARGE SCALE GENOMIC DNA]</scope>
    <source>
        <strain evidence="3 4">CCBAU 23086</strain>
    </source>
</reference>
<dbReference type="AlphaFoldDB" id="A0A0R3MNB6"/>
<dbReference type="EMBL" id="LLYB01000101">
    <property type="protein sequence ID" value="KRR18960.1"/>
    <property type="molecule type" value="Genomic_DNA"/>
</dbReference>
<dbReference type="Gene3D" id="3.40.190.10">
    <property type="entry name" value="Periplasmic binding protein-like II"/>
    <property type="match status" value="1"/>
</dbReference>
<comment type="similarity">
    <text evidence="1">Belongs to the UPF0065 (bug) family.</text>
</comment>
<gene>
    <name evidence="3" type="ORF">CQ14_18910</name>
</gene>
<dbReference type="InterPro" id="IPR005064">
    <property type="entry name" value="BUG"/>
</dbReference>
<evidence type="ECO:0000256" key="1">
    <source>
        <dbReference type="ARBA" id="ARBA00006987"/>
    </source>
</evidence>
<evidence type="ECO:0000313" key="3">
    <source>
        <dbReference type="EMBL" id="KRR18960.1"/>
    </source>
</evidence>
<dbReference type="OrthoDB" id="7246401at2"/>
<dbReference type="Pfam" id="PF03401">
    <property type="entry name" value="TctC"/>
    <property type="match status" value="1"/>
</dbReference>
<evidence type="ECO:0000256" key="2">
    <source>
        <dbReference type="SAM" id="SignalP"/>
    </source>
</evidence>
<feature type="chain" id="PRO_5006444463" evidence="2">
    <location>
        <begin position="27"/>
        <end position="337"/>
    </location>
</feature>
<dbReference type="PANTHER" id="PTHR42928:SF1">
    <property type="entry name" value="BLR4371 PROTEIN"/>
    <property type="match status" value="1"/>
</dbReference>
<feature type="signal peptide" evidence="2">
    <location>
        <begin position="1"/>
        <end position="26"/>
    </location>
</feature>